<feature type="region of interest" description="Disordered" evidence="1">
    <location>
        <begin position="108"/>
        <end position="146"/>
    </location>
</feature>
<evidence type="ECO:0000313" key="3">
    <source>
        <dbReference type="Proteomes" id="UP001356427"/>
    </source>
</evidence>
<feature type="region of interest" description="Disordered" evidence="1">
    <location>
        <begin position="160"/>
        <end position="201"/>
    </location>
</feature>
<feature type="compositionally biased region" description="Polar residues" evidence="1">
    <location>
        <begin position="41"/>
        <end position="54"/>
    </location>
</feature>
<comment type="caution">
    <text evidence="2">The sequence shown here is derived from an EMBL/GenBank/DDBJ whole genome shotgun (WGS) entry which is preliminary data.</text>
</comment>
<feature type="compositionally biased region" description="Polar residues" evidence="1">
    <location>
        <begin position="129"/>
        <end position="146"/>
    </location>
</feature>
<feature type="region of interest" description="Disordered" evidence="1">
    <location>
        <begin position="256"/>
        <end position="319"/>
    </location>
</feature>
<evidence type="ECO:0000313" key="2">
    <source>
        <dbReference type="EMBL" id="KAK6298965.1"/>
    </source>
</evidence>
<sequence>MMGLDFACGGRQDAGRGVAVAAPSAMDTVTEMTGAGDRSGSAKSSSEVGPQQQHAEGELRDILDHFLRSFEQQVAASNPVAEGQGEGARSTASLSEPYTALRNYSGAQMVTSTAEHRTPSTQVREEQSYTHTAHTHTSNTGQSNTHLAQVEQCSTVTHPAHTHLPLNHTSPLLHSTPTNSVQPTSALPPTSLPPSPGEEGRVMTRRQLRGEINIQPIVNQVADALPGVCAQTNKIPCQPAVCVVRMEKTVLPGAESLTGKCPPPVNRPIRSAEKIKSQTNARSAAESDTTQKSPPLPNPPISPFRTPEKLRGYICSSST</sequence>
<proteinExistence type="predicted"/>
<feature type="region of interest" description="Disordered" evidence="1">
    <location>
        <begin position="29"/>
        <end position="55"/>
    </location>
</feature>
<keyword evidence="3" id="KW-1185">Reference proteome</keyword>
<dbReference type="AlphaFoldDB" id="A0AAN8L0Q5"/>
<evidence type="ECO:0000256" key="1">
    <source>
        <dbReference type="SAM" id="MobiDB-lite"/>
    </source>
</evidence>
<dbReference type="EMBL" id="JAGTTL010000029">
    <property type="protein sequence ID" value="KAK6298965.1"/>
    <property type="molecule type" value="Genomic_DNA"/>
</dbReference>
<dbReference type="Proteomes" id="UP001356427">
    <property type="component" value="Unassembled WGS sequence"/>
</dbReference>
<name>A0AAN8L0Q5_9TELE</name>
<feature type="compositionally biased region" description="Polar residues" evidence="1">
    <location>
        <begin position="277"/>
        <end position="293"/>
    </location>
</feature>
<accession>A0AAN8L0Q5</accession>
<organism evidence="2 3">
    <name type="scientific">Coregonus suidteri</name>
    <dbReference type="NCBI Taxonomy" id="861788"/>
    <lineage>
        <taxon>Eukaryota</taxon>
        <taxon>Metazoa</taxon>
        <taxon>Chordata</taxon>
        <taxon>Craniata</taxon>
        <taxon>Vertebrata</taxon>
        <taxon>Euteleostomi</taxon>
        <taxon>Actinopterygii</taxon>
        <taxon>Neopterygii</taxon>
        <taxon>Teleostei</taxon>
        <taxon>Protacanthopterygii</taxon>
        <taxon>Salmoniformes</taxon>
        <taxon>Salmonidae</taxon>
        <taxon>Coregoninae</taxon>
        <taxon>Coregonus</taxon>
    </lineage>
</organism>
<feature type="compositionally biased region" description="Polar residues" evidence="1">
    <location>
        <begin position="167"/>
        <end position="182"/>
    </location>
</feature>
<reference evidence="2 3" key="1">
    <citation type="submission" date="2021-04" db="EMBL/GenBank/DDBJ databases">
        <authorList>
            <person name="De Guttry C."/>
            <person name="Zahm M."/>
            <person name="Klopp C."/>
            <person name="Cabau C."/>
            <person name="Louis A."/>
            <person name="Berthelot C."/>
            <person name="Parey E."/>
            <person name="Roest Crollius H."/>
            <person name="Montfort J."/>
            <person name="Robinson-Rechavi M."/>
            <person name="Bucao C."/>
            <person name="Bouchez O."/>
            <person name="Gislard M."/>
            <person name="Lluch J."/>
            <person name="Milhes M."/>
            <person name="Lampietro C."/>
            <person name="Lopez Roques C."/>
            <person name="Donnadieu C."/>
            <person name="Braasch I."/>
            <person name="Desvignes T."/>
            <person name="Postlethwait J."/>
            <person name="Bobe J."/>
            <person name="Wedekind C."/>
            <person name="Guiguen Y."/>
        </authorList>
    </citation>
    <scope>NUCLEOTIDE SEQUENCE [LARGE SCALE GENOMIC DNA]</scope>
    <source>
        <strain evidence="2">Cs_M1</strain>
        <tissue evidence="2">Blood</tissue>
    </source>
</reference>
<gene>
    <name evidence="2" type="ORF">J4Q44_G00304750</name>
</gene>
<protein>
    <submittedName>
        <fullName evidence="2">Uncharacterized protein</fullName>
    </submittedName>
</protein>
<feature type="compositionally biased region" description="Basic and acidic residues" evidence="1">
    <location>
        <begin position="114"/>
        <end position="128"/>
    </location>
</feature>